<evidence type="ECO:0000313" key="13">
    <source>
        <dbReference type="EMBL" id="AWP21765.1"/>
    </source>
</evidence>
<dbReference type="InterPro" id="IPR032451">
    <property type="entry name" value="SMARCC_C"/>
</dbReference>
<evidence type="ECO:0000256" key="2">
    <source>
        <dbReference type="ARBA" id="ARBA00022853"/>
    </source>
</evidence>
<evidence type="ECO:0000313" key="14">
    <source>
        <dbReference type="Proteomes" id="UP000246464"/>
    </source>
</evidence>
<comment type="similarity">
    <text evidence="6">Belongs to the SMARCC family.</text>
</comment>
<dbReference type="PROSITE" id="PS52032">
    <property type="entry name" value="MARR_BRCT_CHROMO"/>
    <property type="match status" value="1"/>
</dbReference>
<name>A0A2U9CYQ1_SCOMX</name>
<feature type="region of interest" description="Disordered" evidence="7">
    <location>
        <begin position="689"/>
        <end position="781"/>
    </location>
</feature>
<dbReference type="EMBL" id="CP026264">
    <property type="protein sequence ID" value="AWP21765.1"/>
    <property type="molecule type" value="Genomic_DNA"/>
</dbReference>
<evidence type="ECO:0000256" key="7">
    <source>
        <dbReference type="SAM" id="MobiDB-lite"/>
    </source>
</evidence>
<dbReference type="Pfam" id="PF06567">
    <property type="entry name" value="Neural_ProG_Cyt"/>
    <property type="match status" value="1"/>
</dbReference>
<feature type="region of interest" description="Disordered" evidence="7">
    <location>
        <begin position="1"/>
        <end position="36"/>
    </location>
</feature>
<dbReference type="FunFam" id="1.10.10.60:FF:000014">
    <property type="entry name" value="SWI/SNF complex subunit SMARCC2 isoform C"/>
    <property type="match status" value="1"/>
</dbReference>
<dbReference type="Gene3D" id="1.10.10.60">
    <property type="entry name" value="Homeodomain-like"/>
    <property type="match status" value="1"/>
</dbReference>
<dbReference type="PANTHER" id="PTHR15381:SF1">
    <property type="entry name" value="CHONDROITIN SULFATE PROTEOGLYCAN 5"/>
    <property type="match status" value="1"/>
</dbReference>
<feature type="domain" description="SANT" evidence="11">
    <location>
        <begin position="585"/>
        <end position="636"/>
    </location>
</feature>
<dbReference type="InterPro" id="IPR009505">
    <property type="entry name" value="Neural_ProG_Cyt"/>
</dbReference>
<feature type="compositionally biased region" description="Acidic residues" evidence="7">
    <location>
        <begin position="382"/>
        <end position="396"/>
    </location>
</feature>
<dbReference type="SUPFAM" id="SSF52113">
    <property type="entry name" value="BRCT domain"/>
    <property type="match status" value="1"/>
</dbReference>
<evidence type="ECO:0000256" key="4">
    <source>
        <dbReference type="ARBA" id="ARBA00023163"/>
    </source>
</evidence>
<keyword evidence="3" id="KW-0805">Transcription regulation</keyword>
<dbReference type="GO" id="GO:0006355">
    <property type="term" value="P:regulation of DNA-templated transcription"/>
    <property type="evidence" value="ECO:0007669"/>
    <property type="project" value="UniProtKB-ARBA"/>
</dbReference>
<keyword evidence="14" id="KW-1185">Reference proteome</keyword>
<feature type="region of interest" description="Disordered" evidence="7">
    <location>
        <begin position="1414"/>
        <end position="1456"/>
    </location>
</feature>
<feature type="region of interest" description="Disordered" evidence="7">
    <location>
        <begin position="1475"/>
        <end position="1537"/>
    </location>
</feature>
<dbReference type="Pfam" id="PF00249">
    <property type="entry name" value="Myb_DNA-binding"/>
    <property type="match status" value="1"/>
</dbReference>
<sequence>MATMSGGTNAGLRGTSQTSSGTTAHRKKDSSPSARFWESPDTLAQLEVVRQWTGKHYKKFVLVDAPSCQALAAVTLQLLQFQEDAFGRQASSPALTKLPAHCFLDLRPGGGLCHILGTAYKFKAEQGWRRFDLQNPSRTERNVEMFTAIKGALIQNNCMSLPVVYLDPTLDQELTSRLTNVITKRQGALTEDRTLASHHIYALPASTEEDEWMRPVMRKDKHVLVHWGMHPDSYDSWLPSSDVEGEVEEPPHPERPWRVSAGWVLDTDVFNEWMNEEDYCVDERNVPIILRRRIHLQEDQDSKSTPSKKRRRSPSPPSSEGRKKGKKGRRRGQQEEELEEDLTKDMEDPTPVPNMEEVILPKNVNLKKDSENTPVKGGTMADLDEQEDDLREDEEGRGDMPRLSEGEDNITEQTHHIIIPSYTSWFNYNRIHLIEKRALPEFFNGKNKSKSPEIFLAYRNFMIDTYRLNPQEYLSSTSCRRNLTGDVCAVMRVHAFLEQWGLINYQVDAESRPLPMGPPPTPHFNVLADTPSGLAPLQHKPLQVTASQHMLYFPEKSREKPSDCQNFGLRNDIYTKKHPKTKGASAGREWTEQETLLLLEALEVYRDDWNKVSEHVGSRTQDECILHFLRLPIEDPYLEDSSASLGPLAYQPVPFSQSENPVMSTVAFLASVVDPRVASSAAKAALEEFSSVQEDSADKVSEISNQPKKSESMDAEKMEANSTCHQVAGRTDGKVEPSGTKVEADGIKGENAENILAEEKDGRGDDDESVGRREGDGDEGRRVMELDLVEASVATAAAAALASAATKAKHLAAVEERKIKSLVALLVETQMKKLEIKLRHFEELETIMDREKEALEQQRQQLLSERQTFHTEQLKQAEMKIRQQREQQGQPGYTTQHSGQSLPNRMMPSGGNTQPMAPRHPGAPNGMCEYSLQSSCVADAGTTLLLGRKTATWRKLARSELWRIHREDCRAVHRHTTDTRSGIRVCLQCITGNIIHDMLCGHSRLGAWQVLMAISLVITPLSAHARCCSRGAWPPDKDGIRCTEGGGALTDTYNSHCMLLIRRRPLGSCTPASHIELQVKTCHHGDMLSMMPEIAKCRRRRHSLTRRHHHHNQSTVNKEALDTRMVLSDDSAEREHLIGAGLGAKLPLGSTKHHHSRKHVHLDFIEEDPPLGEELTAGGGGPDQPGNPMSDDVITVAFHSPAPDVVPSDAMDLTKVPKPQKQKGGDPTAWTLSDFYDLFPDDDLSALDTTPEPEPTLSPPADMEDENPLLTVSPAVPDDVKPNVESRPSSPVAPMPGPDKDDGLGLGGAMGADGCRLGFVRSGPGVCVSQCDTEPNFCFNGGVCTVVAGMGAFCRCNVQDYIWNKGTRCDWAVTEFQVMCVVVGVASFVFLLLFMIIVFFAKRLHRLKNENRRLRKRSKYRPQSSEPQTDGLSVSTTADGSQPNVRKLCDTPPSAPQAHTHNLAYYDNIICQDDPQKQDNAAKSPQAKEEGSMNILNSHSPKHENNRPASVAHDHGHTPNNTEEKNAEVNVLQNNLV</sequence>
<dbReference type="Pfam" id="PF16498">
    <property type="entry name" value="SWIRM-assoc_3"/>
    <property type="match status" value="1"/>
</dbReference>
<evidence type="ECO:0000256" key="1">
    <source>
        <dbReference type="ARBA" id="ARBA00004123"/>
    </source>
</evidence>
<evidence type="ECO:0000259" key="12">
    <source>
        <dbReference type="PROSITE" id="PS52032"/>
    </source>
</evidence>
<organism evidence="13 14">
    <name type="scientific">Scophthalmus maximus</name>
    <name type="common">Turbot</name>
    <name type="synonym">Psetta maxima</name>
    <dbReference type="NCBI Taxonomy" id="52904"/>
    <lineage>
        <taxon>Eukaryota</taxon>
        <taxon>Metazoa</taxon>
        <taxon>Chordata</taxon>
        <taxon>Craniata</taxon>
        <taxon>Vertebrata</taxon>
        <taxon>Euteleostomi</taxon>
        <taxon>Actinopterygii</taxon>
        <taxon>Neopterygii</taxon>
        <taxon>Teleostei</taxon>
        <taxon>Neoteleostei</taxon>
        <taxon>Acanthomorphata</taxon>
        <taxon>Carangaria</taxon>
        <taxon>Pleuronectiformes</taxon>
        <taxon>Pleuronectoidei</taxon>
        <taxon>Scophthalmidae</taxon>
        <taxon>Scophthalmus</taxon>
    </lineage>
</organism>
<feature type="region of interest" description="Disordered" evidence="7">
    <location>
        <begin position="1241"/>
        <end position="1305"/>
    </location>
</feature>
<dbReference type="InterPro" id="IPR007526">
    <property type="entry name" value="SWIRM"/>
</dbReference>
<feature type="domain" description="SWIRM" evidence="10">
    <location>
        <begin position="417"/>
        <end position="514"/>
    </location>
</feature>
<dbReference type="GO" id="GO:0048858">
    <property type="term" value="P:cell projection morphogenesis"/>
    <property type="evidence" value="ECO:0007669"/>
    <property type="project" value="TreeGrafter"/>
</dbReference>
<dbReference type="InterPro" id="IPR032448">
    <property type="entry name" value="SWIRM-assoc"/>
</dbReference>
<evidence type="ECO:0000259" key="9">
    <source>
        <dbReference type="PROSITE" id="PS50090"/>
    </source>
</evidence>
<feature type="compositionally biased region" description="Basic and acidic residues" evidence="7">
    <location>
        <begin position="708"/>
        <end position="719"/>
    </location>
</feature>
<feature type="compositionally biased region" description="Polar residues" evidence="7">
    <location>
        <begin position="886"/>
        <end position="903"/>
    </location>
</feature>
<dbReference type="Pfam" id="PF16495">
    <property type="entry name" value="SWIRM-assoc_1"/>
    <property type="match status" value="1"/>
</dbReference>
<evidence type="ECO:0000256" key="8">
    <source>
        <dbReference type="SAM" id="Phobius"/>
    </source>
</evidence>
<evidence type="ECO:0000259" key="10">
    <source>
        <dbReference type="PROSITE" id="PS50934"/>
    </source>
</evidence>
<dbReference type="PROSITE" id="PS50934">
    <property type="entry name" value="SWIRM"/>
    <property type="match status" value="1"/>
</dbReference>
<keyword evidence="4" id="KW-0804">Transcription</keyword>
<keyword evidence="5" id="KW-0539">Nucleus</keyword>
<protein>
    <submittedName>
        <fullName evidence="13">Putative SWI/SNF complex subunit SMARCC1-like isoform 2</fullName>
    </submittedName>
</protein>
<dbReference type="InterPro" id="IPR001005">
    <property type="entry name" value="SANT/Myb"/>
</dbReference>
<dbReference type="InterPro" id="IPR017884">
    <property type="entry name" value="SANT_dom"/>
</dbReference>
<dbReference type="GO" id="GO:0006325">
    <property type="term" value="P:chromatin organization"/>
    <property type="evidence" value="ECO:0007669"/>
    <property type="project" value="UniProtKB-KW"/>
</dbReference>
<evidence type="ECO:0000256" key="6">
    <source>
        <dbReference type="ARBA" id="ARBA00049655"/>
    </source>
</evidence>
<dbReference type="InterPro" id="IPR036420">
    <property type="entry name" value="BRCT_dom_sf"/>
</dbReference>
<feature type="compositionally biased region" description="Polar residues" evidence="7">
    <location>
        <begin position="14"/>
        <end position="23"/>
    </location>
</feature>
<dbReference type="InterPro" id="IPR049898">
    <property type="entry name" value="MARR_BRCT_CHROMO"/>
</dbReference>
<comment type="subcellular location">
    <subcellularLocation>
        <location evidence="1">Nucleus</location>
    </subcellularLocation>
</comment>
<dbReference type="SMART" id="SM00717">
    <property type="entry name" value="SANT"/>
    <property type="match status" value="1"/>
</dbReference>
<feature type="region of interest" description="Disordered" evidence="7">
    <location>
        <begin position="297"/>
        <end position="409"/>
    </location>
</feature>
<dbReference type="GO" id="GO:0045202">
    <property type="term" value="C:synapse"/>
    <property type="evidence" value="ECO:0007669"/>
    <property type="project" value="TreeGrafter"/>
</dbReference>
<dbReference type="PROSITE" id="PS50090">
    <property type="entry name" value="MYB_LIKE"/>
    <property type="match status" value="1"/>
</dbReference>
<dbReference type="InterPro" id="IPR009057">
    <property type="entry name" value="Homeodomain-like_sf"/>
</dbReference>
<accession>A0A2U9CYQ1</accession>
<feature type="domain" description="Chromo" evidence="12">
    <location>
        <begin position="22"/>
        <end position="296"/>
    </location>
</feature>
<dbReference type="PANTHER" id="PTHR15381">
    <property type="entry name" value="CHONDROITIN SULFATE PROTEOGLYCAN 5 -RELATED"/>
    <property type="match status" value="1"/>
</dbReference>
<feature type="compositionally biased region" description="Basic and acidic residues" evidence="7">
    <location>
        <begin position="742"/>
        <end position="781"/>
    </location>
</feature>
<dbReference type="SUPFAM" id="SSF46689">
    <property type="entry name" value="Homeodomain-like"/>
    <property type="match status" value="2"/>
</dbReference>
<dbReference type="Gene3D" id="1.10.10.10">
    <property type="entry name" value="Winged helix-like DNA-binding domain superfamily/Winged helix DNA-binding domain"/>
    <property type="match status" value="1"/>
</dbReference>
<gene>
    <name evidence="13" type="ORF">SMAX5B_015928</name>
</gene>
<reference evidence="13 14" key="1">
    <citation type="submission" date="2017-12" db="EMBL/GenBank/DDBJ databases">
        <title>Integrating genomic resources of turbot (Scophthalmus maximus) in depth evaluation of genetic and physical mapping variation across individuals.</title>
        <authorList>
            <person name="Martinez P."/>
        </authorList>
    </citation>
    <scope>NUCLEOTIDE SEQUENCE [LARGE SCALE GENOMIC DNA]</scope>
</reference>
<feature type="region of interest" description="Disordered" evidence="7">
    <location>
        <begin position="1170"/>
        <end position="1191"/>
    </location>
</feature>
<feature type="compositionally biased region" description="Basic and acidic residues" evidence="7">
    <location>
        <begin position="1501"/>
        <end position="1527"/>
    </location>
</feature>
<feature type="domain" description="Myb-like" evidence="9">
    <location>
        <begin position="590"/>
        <end position="632"/>
    </location>
</feature>
<dbReference type="Proteomes" id="UP000246464">
    <property type="component" value="Chromosome 22"/>
</dbReference>
<keyword evidence="8" id="KW-1133">Transmembrane helix</keyword>
<dbReference type="InterPro" id="IPR036388">
    <property type="entry name" value="WH-like_DNA-bd_sf"/>
</dbReference>
<proteinExistence type="inferred from homology"/>
<dbReference type="InterPro" id="IPR032450">
    <property type="entry name" value="SMARCC_N"/>
</dbReference>
<dbReference type="FunFam" id="1.10.10.10:FF:000020">
    <property type="entry name" value="SWI/SNF complex subunit SMARCC2 isoform c"/>
    <property type="match status" value="1"/>
</dbReference>
<evidence type="ECO:0000259" key="11">
    <source>
        <dbReference type="PROSITE" id="PS51293"/>
    </source>
</evidence>
<dbReference type="Pfam" id="PF04433">
    <property type="entry name" value="SWIRM"/>
    <property type="match status" value="1"/>
</dbReference>
<feature type="region of interest" description="Disordered" evidence="7">
    <location>
        <begin position="881"/>
        <end position="921"/>
    </location>
</feature>
<dbReference type="Pfam" id="PF16496">
    <property type="entry name" value="SWIRM-assoc_2"/>
    <property type="match status" value="1"/>
</dbReference>
<dbReference type="GO" id="GO:0016514">
    <property type="term" value="C:SWI/SNF complex"/>
    <property type="evidence" value="ECO:0007669"/>
    <property type="project" value="UniProtKB-ARBA"/>
</dbReference>
<evidence type="ECO:0000256" key="5">
    <source>
        <dbReference type="ARBA" id="ARBA00023242"/>
    </source>
</evidence>
<feature type="compositionally biased region" description="Polar residues" evidence="7">
    <location>
        <begin position="1421"/>
        <end position="1444"/>
    </location>
</feature>
<dbReference type="PROSITE" id="PS51293">
    <property type="entry name" value="SANT"/>
    <property type="match status" value="1"/>
</dbReference>
<feature type="transmembrane region" description="Helical" evidence="8">
    <location>
        <begin position="1376"/>
        <end position="1401"/>
    </location>
</feature>
<keyword evidence="8" id="KW-0812">Transmembrane</keyword>
<keyword evidence="8" id="KW-0472">Membrane</keyword>
<keyword evidence="2" id="KW-0156">Chromatin regulator</keyword>
<evidence type="ECO:0000256" key="3">
    <source>
        <dbReference type="ARBA" id="ARBA00023015"/>
    </source>
</evidence>